<evidence type="ECO:0000313" key="1">
    <source>
        <dbReference type="EMBL" id="KKQ14809.1"/>
    </source>
</evidence>
<organism evidence="1 2">
    <name type="scientific">Candidatus Daviesbacteria bacterium GW2011_GWA1_36_8</name>
    <dbReference type="NCBI Taxonomy" id="1618417"/>
    <lineage>
        <taxon>Bacteria</taxon>
        <taxon>Candidatus Daviesiibacteriota</taxon>
    </lineage>
</organism>
<evidence type="ECO:0000313" key="2">
    <source>
        <dbReference type="Proteomes" id="UP000034448"/>
    </source>
</evidence>
<accession>A0A0G0HS04</accession>
<dbReference type="AlphaFoldDB" id="A0A0G0HS04"/>
<protein>
    <submittedName>
        <fullName evidence="1">Uncharacterized protein</fullName>
    </submittedName>
</protein>
<sequence>MEVPSDGNRFIDQINKRSSMPEVELIVPLSGAAIMMLHPIGRTIAEELTTSNPIRDYLLYNTGDFTDAFIITSFADIILRIAKPEIPDRISRSIGLAFGSSAVIFAETVQTNIRQLGTAQIDDIPFGLLGSVSAVCFSAWYERKFRTPKNLESKV</sequence>
<name>A0A0G0HS04_9BACT</name>
<dbReference type="Proteomes" id="UP000034448">
    <property type="component" value="Unassembled WGS sequence"/>
</dbReference>
<proteinExistence type="predicted"/>
<gene>
    <name evidence="1" type="ORF">US28_C0029G0034</name>
</gene>
<reference evidence="1 2" key="1">
    <citation type="journal article" date="2015" name="Nature">
        <title>rRNA introns, odd ribosomes, and small enigmatic genomes across a large radiation of phyla.</title>
        <authorList>
            <person name="Brown C.T."/>
            <person name="Hug L.A."/>
            <person name="Thomas B.C."/>
            <person name="Sharon I."/>
            <person name="Castelle C.J."/>
            <person name="Singh A."/>
            <person name="Wilkins M.J."/>
            <person name="Williams K.H."/>
            <person name="Banfield J.F."/>
        </authorList>
    </citation>
    <scope>NUCLEOTIDE SEQUENCE [LARGE SCALE GENOMIC DNA]</scope>
</reference>
<comment type="caution">
    <text evidence="1">The sequence shown here is derived from an EMBL/GenBank/DDBJ whole genome shotgun (WGS) entry which is preliminary data.</text>
</comment>
<dbReference type="EMBL" id="LBSJ01000029">
    <property type="protein sequence ID" value="KKQ14809.1"/>
    <property type="molecule type" value="Genomic_DNA"/>
</dbReference>